<feature type="compositionally biased region" description="Basic and acidic residues" evidence="3">
    <location>
        <begin position="398"/>
        <end position="420"/>
    </location>
</feature>
<dbReference type="PANTHER" id="PTHR48029:SF1">
    <property type="entry name" value="NUCLEOLAR PROTEIN 8"/>
    <property type="match status" value="1"/>
</dbReference>
<feature type="compositionally biased region" description="Acidic residues" evidence="3">
    <location>
        <begin position="501"/>
        <end position="512"/>
    </location>
</feature>
<dbReference type="InterPro" id="IPR000504">
    <property type="entry name" value="RRM_dom"/>
</dbReference>
<feature type="region of interest" description="Disordered" evidence="3">
    <location>
        <begin position="457"/>
        <end position="539"/>
    </location>
</feature>
<gene>
    <name evidence="5" type="primary">5575113</name>
</gene>
<evidence type="ECO:0000313" key="6">
    <source>
        <dbReference type="Proteomes" id="UP000008820"/>
    </source>
</evidence>
<dbReference type="EnsemblMetazoa" id="AAEL011651-RB">
    <property type="protein sequence ID" value="AAEL011651-PB"/>
    <property type="gene ID" value="AAEL011651"/>
</dbReference>
<dbReference type="FunCoup" id="A0A1S4FTY8">
    <property type="interactions" value="1308"/>
</dbReference>
<feature type="region of interest" description="Disordered" evidence="3">
    <location>
        <begin position="133"/>
        <end position="173"/>
    </location>
</feature>
<feature type="compositionally biased region" description="Low complexity" evidence="3">
    <location>
        <begin position="457"/>
        <end position="469"/>
    </location>
</feature>
<feature type="compositionally biased region" description="Acidic residues" evidence="3">
    <location>
        <begin position="475"/>
        <end position="484"/>
    </location>
</feature>
<dbReference type="PROSITE" id="PS50102">
    <property type="entry name" value="RRM"/>
    <property type="match status" value="1"/>
</dbReference>
<dbReference type="Pfam" id="PF00076">
    <property type="entry name" value="RRM_1"/>
    <property type="match status" value="1"/>
</dbReference>
<dbReference type="VEuPathDB" id="VectorBase:AAEL011651"/>
<evidence type="ECO:0000256" key="2">
    <source>
        <dbReference type="PROSITE-ProRule" id="PRU00176"/>
    </source>
</evidence>
<dbReference type="Gene3D" id="3.30.70.330">
    <property type="match status" value="1"/>
</dbReference>
<dbReference type="InterPro" id="IPR012677">
    <property type="entry name" value="Nucleotide-bd_a/b_plait_sf"/>
</dbReference>
<feature type="domain" description="RRM" evidence="4">
    <location>
        <begin position="4"/>
        <end position="85"/>
    </location>
</feature>
<dbReference type="OrthoDB" id="21643at2759"/>
<evidence type="ECO:0000256" key="3">
    <source>
        <dbReference type="SAM" id="MobiDB-lite"/>
    </source>
</evidence>
<organism evidence="5 6">
    <name type="scientific">Aedes aegypti</name>
    <name type="common">Yellowfever mosquito</name>
    <name type="synonym">Culex aegypti</name>
    <dbReference type="NCBI Taxonomy" id="7159"/>
    <lineage>
        <taxon>Eukaryota</taxon>
        <taxon>Metazoa</taxon>
        <taxon>Ecdysozoa</taxon>
        <taxon>Arthropoda</taxon>
        <taxon>Hexapoda</taxon>
        <taxon>Insecta</taxon>
        <taxon>Pterygota</taxon>
        <taxon>Neoptera</taxon>
        <taxon>Endopterygota</taxon>
        <taxon>Diptera</taxon>
        <taxon>Nematocera</taxon>
        <taxon>Culicoidea</taxon>
        <taxon>Culicidae</taxon>
        <taxon>Culicinae</taxon>
        <taxon>Aedini</taxon>
        <taxon>Aedes</taxon>
        <taxon>Stegomyia</taxon>
    </lineage>
</organism>
<protein>
    <submittedName>
        <fullName evidence="5">L-caldesmon, putative</fullName>
    </submittedName>
</protein>
<evidence type="ECO:0000259" key="4">
    <source>
        <dbReference type="PROSITE" id="PS50102"/>
    </source>
</evidence>
<feature type="compositionally biased region" description="Basic and acidic residues" evidence="3">
    <location>
        <begin position="214"/>
        <end position="223"/>
    </location>
</feature>
<dbReference type="SMART" id="SM00360">
    <property type="entry name" value="RRM"/>
    <property type="match status" value="1"/>
</dbReference>
<feature type="compositionally biased region" description="Basic and acidic residues" evidence="3">
    <location>
        <begin position="485"/>
        <end position="497"/>
    </location>
</feature>
<evidence type="ECO:0000256" key="1">
    <source>
        <dbReference type="ARBA" id="ARBA00022884"/>
    </source>
</evidence>
<dbReference type="EnsemblMetazoa" id="AAEL011651-RA">
    <property type="protein sequence ID" value="AAEL011651-PA"/>
    <property type="gene ID" value="AAEL011651"/>
</dbReference>
<dbReference type="InterPro" id="IPR035979">
    <property type="entry name" value="RBD_domain_sf"/>
</dbReference>
<sequence>MPTHRLFVGNIPAGTGEDELKQEFSAYGPVMAIDLKTKPNPLNNSVDTFAFVNVQLDERTLWQCINEFRQQQYKGVYLNVSKAKESFLDRLKREREEAEVSKQTSEVLNPYKKVEEVKPIKKVSEPLPVLPTIQKEVESSSSESEEEEEAPAPVPVWRPTVPAKKPSDGDGDQLVRKWNQETYIEHGKLKIVPITGQVKEVIDKSKNRNQQQEKQLDEKARLADEKRKQGLSKLQNVYEQQKSLIQAALAKGEANKRKKIVFEDEDDDTAAKKSKLSLFDDEEGEDGFKANFTVRKQLAENTEKGQRLFDMQTQFHGDTRFKLDERFLADDGSAAGRKKKRILERETAVLDKSGDKVSNQERKKQLEILSKVTGKDIYDREQFKKDEAGTKGLQRFDPSVKKEPPKQELKKAVKEPSEEDILAAKRAERPEEVFQVTEEKFFKVSDNLSQAIGASSGGFSLLSMFGSASGKEEKADDEEEEEIDQDKPMYSDARFKYESSASEDEDEQPEQPDEPKQEEQETVQVVPQEDESKKKKKGGYYSKQGIWKEGLFFQPNDARFEEGRKFFTEFVSSGAAKDIPRKDEWAKDIRKIYKKRRNRETKIVNQMRARRGLKLMKGKRK</sequence>
<feature type="region of interest" description="Disordered" evidence="3">
    <location>
        <begin position="202"/>
        <end position="223"/>
    </location>
</feature>
<keyword evidence="6" id="KW-1185">Reference proteome</keyword>
<keyword evidence="1 2" id="KW-0694">RNA-binding</keyword>
<dbReference type="Proteomes" id="UP000008820">
    <property type="component" value="Chromosome 3"/>
</dbReference>
<reference evidence="5" key="2">
    <citation type="submission" date="2020-05" db="UniProtKB">
        <authorList>
            <consortium name="EnsemblMetazoa"/>
        </authorList>
    </citation>
    <scope>IDENTIFICATION</scope>
    <source>
        <strain evidence="5">LVP_AGWG</strain>
    </source>
</reference>
<evidence type="ECO:0000313" key="5">
    <source>
        <dbReference type="EnsemblMetazoa" id="AAEL011651-PB"/>
    </source>
</evidence>
<dbReference type="SUPFAM" id="SSF54928">
    <property type="entry name" value="RNA-binding domain, RBD"/>
    <property type="match status" value="1"/>
</dbReference>
<dbReference type="PANTHER" id="PTHR48029">
    <property type="entry name" value="NUCLEOLAR PROTEIN 8"/>
    <property type="match status" value="1"/>
</dbReference>
<dbReference type="AlphaFoldDB" id="A0A1S4FTY8"/>
<dbReference type="InParanoid" id="A0A1S4FTY8"/>
<feature type="region of interest" description="Disordered" evidence="3">
    <location>
        <begin position="383"/>
        <end position="420"/>
    </location>
</feature>
<proteinExistence type="predicted"/>
<name>A0A1S4FTY8_AEDAE</name>
<reference evidence="5 6" key="1">
    <citation type="submission" date="2017-06" db="EMBL/GenBank/DDBJ databases">
        <title>Aedes aegypti genome working group (AGWG) sequencing and assembly.</title>
        <authorList>
            <consortium name="Aedes aegypti Genome Working Group (AGWG)"/>
            <person name="Matthews B.J."/>
        </authorList>
    </citation>
    <scope>NUCLEOTIDE SEQUENCE [LARGE SCALE GENOMIC DNA]</scope>
    <source>
        <strain evidence="5 6">LVP_AGWG</strain>
    </source>
</reference>
<dbReference type="GO" id="GO:0003723">
    <property type="term" value="F:RNA binding"/>
    <property type="evidence" value="ECO:0007669"/>
    <property type="project" value="UniProtKB-UniRule"/>
</dbReference>
<accession>A0A1S4FTY8</accession>